<dbReference type="SMART" id="SM00312">
    <property type="entry name" value="PX"/>
    <property type="match status" value="1"/>
</dbReference>
<organism evidence="3 4">
    <name type="scientific">Hortaea werneckii</name>
    <name type="common">Black yeast</name>
    <name type="synonym">Cladosporium werneckii</name>
    <dbReference type="NCBI Taxonomy" id="91943"/>
    <lineage>
        <taxon>Eukaryota</taxon>
        <taxon>Fungi</taxon>
        <taxon>Dikarya</taxon>
        <taxon>Ascomycota</taxon>
        <taxon>Pezizomycotina</taxon>
        <taxon>Dothideomycetes</taxon>
        <taxon>Dothideomycetidae</taxon>
        <taxon>Mycosphaerellales</taxon>
        <taxon>Teratosphaeriaceae</taxon>
        <taxon>Hortaea</taxon>
    </lineage>
</organism>
<dbReference type="PROSITE" id="PS50192">
    <property type="entry name" value="T_SNARE"/>
    <property type="match status" value="1"/>
</dbReference>
<dbReference type="SUPFAM" id="SSF64268">
    <property type="entry name" value="PX domain"/>
    <property type="match status" value="1"/>
</dbReference>
<protein>
    <recommendedName>
        <fullName evidence="5">PX domain-containing protein</fullName>
    </recommendedName>
</protein>
<gene>
    <name evidence="3" type="ORF">D0869_07297</name>
</gene>
<dbReference type="Proteomes" id="UP000281245">
    <property type="component" value="Unassembled WGS sequence"/>
</dbReference>
<dbReference type="AlphaFoldDB" id="A0A3M6WQD3"/>
<evidence type="ECO:0000259" key="2">
    <source>
        <dbReference type="PROSITE" id="PS50195"/>
    </source>
</evidence>
<dbReference type="SUPFAM" id="SSF58038">
    <property type="entry name" value="SNARE fusion complex"/>
    <property type="match status" value="1"/>
</dbReference>
<dbReference type="EMBL" id="QWIJ01000580">
    <property type="protein sequence ID" value="RMX80772.1"/>
    <property type="molecule type" value="Genomic_DNA"/>
</dbReference>
<dbReference type="SMART" id="SM00397">
    <property type="entry name" value="t_SNARE"/>
    <property type="match status" value="1"/>
</dbReference>
<proteinExistence type="predicted"/>
<dbReference type="GO" id="GO:0035091">
    <property type="term" value="F:phosphatidylinositol binding"/>
    <property type="evidence" value="ECO:0007669"/>
    <property type="project" value="InterPro"/>
</dbReference>
<dbReference type="Gene3D" id="3.30.1520.10">
    <property type="entry name" value="Phox-like domain"/>
    <property type="match status" value="1"/>
</dbReference>
<name>A0A3M6WQD3_HORWE</name>
<reference evidence="3 4" key="1">
    <citation type="journal article" date="2018" name="BMC Genomics">
        <title>Genomic evidence for intraspecific hybridization in a clonal and extremely halotolerant yeast.</title>
        <authorList>
            <person name="Gostincar C."/>
            <person name="Stajich J.E."/>
            <person name="Zupancic J."/>
            <person name="Zalar P."/>
            <person name="Gunde-Cimerman N."/>
        </authorList>
    </citation>
    <scope>NUCLEOTIDE SEQUENCE [LARGE SCALE GENOMIC DNA]</scope>
    <source>
        <strain evidence="3 4">EXF-6656</strain>
    </source>
</reference>
<dbReference type="InterPro" id="IPR000727">
    <property type="entry name" value="T_SNARE_dom"/>
</dbReference>
<dbReference type="VEuPathDB" id="FungiDB:BTJ68_15281"/>
<comment type="caution">
    <text evidence="3">The sequence shown here is derived from an EMBL/GenBank/DDBJ whole genome shotgun (WGS) entry which is preliminary data.</text>
</comment>
<evidence type="ECO:0000313" key="3">
    <source>
        <dbReference type="EMBL" id="RMX80772.1"/>
    </source>
</evidence>
<dbReference type="OrthoDB" id="428895at2759"/>
<dbReference type="InterPro" id="IPR001683">
    <property type="entry name" value="PX_dom"/>
</dbReference>
<sequence length="381" mass="41473">MIPNMAPALGISIPTASTATPAEGKPFTQYHVVLQLPLRKHEIKKRYTDFTNLHDALVSQTNQAPPAPLPPKSWLRRTVNNEGLTEERRQGLEKYLKSIVEADDARWRSSSVWRSFLNLPSGNSTLSANGSLTGTTSQKQQQGIADPNQWLEVHRDLKTQIQTARQQLKQREAATTAQQQHSLAAEAKASLVRAATSIAQLDEGLRRISAASKGDEAGWGGSSKLGEGEIRRRRDLLGAARKEVEGLEGVLRSMASKSAGASSGAGTQTGAVASAGDKDALWKGTEAAKPKGRVLGGPLKETERTRELDNSGVLQLQQQVMEEQDEDVLSLGKTVAKLKDMGILIHEELEVQNAMLGMVEEDTGRVQNKIDVARSRIKKIR</sequence>
<evidence type="ECO:0000313" key="4">
    <source>
        <dbReference type="Proteomes" id="UP000281245"/>
    </source>
</evidence>
<dbReference type="InterPro" id="IPR036871">
    <property type="entry name" value="PX_dom_sf"/>
</dbReference>
<feature type="domain" description="T-SNARE coiled-coil homology" evidence="1">
    <location>
        <begin position="318"/>
        <end position="380"/>
    </location>
</feature>
<dbReference type="Gene3D" id="1.20.5.110">
    <property type="match status" value="1"/>
</dbReference>
<dbReference type="Pfam" id="PF00787">
    <property type="entry name" value="PX"/>
    <property type="match status" value="1"/>
</dbReference>
<evidence type="ECO:0000259" key="1">
    <source>
        <dbReference type="PROSITE" id="PS50192"/>
    </source>
</evidence>
<dbReference type="PANTHER" id="PTHR22775">
    <property type="entry name" value="SORTING NEXIN"/>
    <property type="match status" value="1"/>
</dbReference>
<dbReference type="CDD" id="cd15858">
    <property type="entry name" value="SNARE_VAM7"/>
    <property type="match status" value="1"/>
</dbReference>
<dbReference type="PANTHER" id="PTHR22775:SF3">
    <property type="entry name" value="SORTING NEXIN-13"/>
    <property type="match status" value="1"/>
</dbReference>
<dbReference type="PROSITE" id="PS50195">
    <property type="entry name" value="PX"/>
    <property type="match status" value="1"/>
</dbReference>
<dbReference type="CDD" id="cd06897">
    <property type="entry name" value="PX_SNARE"/>
    <property type="match status" value="1"/>
</dbReference>
<evidence type="ECO:0008006" key="5">
    <source>
        <dbReference type="Google" id="ProtNLM"/>
    </source>
</evidence>
<accession>A0A3M6WQD3</accession>
<feature type="domain" description="PX" evidence="2">
    <location>
        <begin position="8"/>
        <end position="123"/>
    </location>
</feature>